<accession>A0A182F0E0</accession>
<dbReference type="Proteomes" id="UP000271087">
    <property type="component" value="Unassembled WGS sequence"/>
</dbReference>
<evidence type="ECO:0000313" key="3">
    <source>
        <dbReference type="WBParaSite" id="nOo.2.0.1.t13903-RA"/>
    </source>
</evidence>
<protein>
    <submittedName>
        <fullName evidence="1 3">Uncharacterized protein</fullName>
    </submittedName>
</protein>
<sequence>MLPKVVEDNSPWWNGPSWMVHPLERWPKAKFGEE</sequence>
<dbReference type="EMBL" id="UYRW01020911">
    <property type="protein sequence ID" value="VDN07053.1"/>
    <property type="molecule type" value="Genomic_DNA"/>
</dbReference>
<gene>
    <name evidence="1" type="ORF">NOO_LOCUS13903</name>
</gene>
<proteinExistence type="predicted"/>
<dbReference type="AlphaFoldDB" id="A0A182F0E0"/>
<reference evidence="3" key="1">
    <citation type="submission" date="2016-06" db="UniProtKB">
        <authorList>
            <consortium name="WormBaseParasite"/>
        </authorList>
    </citation>
    <scope>IDENTIFICATION</scope>
</reference>
<evidence type="ECO:0000313" key="1">
    <source>
        <dbReference type="EMBL" id="VDN07053.1"/>
    </source>
</evidence>
<dbReference type="WBParaSite" id="nOo.2.0.1.t13903-RA">
    <property type="protein sequence ID" value="nOo.2.0.1.t13903-RA"/>
    <property type="gene ID" value="nOo.2.0.1.g13903"/>
</dbReference>
<reference evidence="1 2" key="2">
    <citation type="submission" date="2018-08" db="EMBL/GenBank/DDBJ databases">
        <authorList>
            <person name="Laetsch R D."/>
            <person name="Stevens L."/>
            <person name="Kumar S."/>
            <person name="Blaxter L. M."/>
        </authorList>
    </citation>
    <scope>NUCLEOTIDE SEQUENCE [LARGE SCALE GENOMIC DNA]</scope>
</reference>
<evidence type="ECO:0000313" key="2">
    <source>
        <dbReference type="Proteomes" id="UP000271087"/>
    </source>
</evidence>
<keyword evidence="2" id="KW-1185">Reference proteome</keyword>
<name>A0A182F0E0_ONCOC</name>
<organism evidence="3">
    <name type="scientific">Onchocerca ochengi</name>
    <name type="common">Filarial nematode worm</name>
    <dbReference type="NCBI Taxonomy" id="42157"/>
    <lineage>
        <taxon>Eukaryota</taxon>
        <taxon>Metazoa</taxon>
        <taxon>Ecdysozoa</taxon>
        <taxon>Nematoda</taxon>
        <taxon>Chromadorea</taxon>
        <taxon>Rhabditida</taxon>
        <taxon>Spirurina</taxon>
        <taxon>Spiruromorpha</taxon>
        <taxon>Filarioidea</taxon>
        <taxon>Onchocercidae</taxon>
        <taxon>Onchocerca</taxon>
    </lineage>
</organism>